<sequence length="1096" mass="120648">MKQLLTAFFLIANTLLAVSQEEASNWYFGENAGIKFNSNGTVTELTDGQLDTEEGCTTISDDAGNLLFYTDGSFVYDRTHNVMPNGFDLKGDESSTQSAIVIPKPNDPDIYYIFTVDTAAIDGEDLGFNYYIVDMTLNNGLGDVSSGRIPLLPNCSEKLSAVLQDCQTQSIWVITFASNTGGNNNNTFYAYQVSDLGVNTTPVISTLNININEARGYLKLSPDGTKLACANIAQGLYLFDFDKTTGVVSNPQQLDISYRRSIGEPQSAYGLEFSPTSEILYVTTYFDNNNLNDPTVQYGALLQYDLTATDISASETVIDHRQTYRGGLQLGPDGKIYRAMSDSYTFGSPFLSVINNPNQLGIGCNYTNNAVALTRNSRQGLPPFISSFFVDKIDIIGAQNSTSTYLPLCNGTSYTLTADNIPGAVYSWSVNGTPLLESDHDLVVTQNGLYEVVIDLNNGGCDFLEGEANVEYFPEPIAHNATDSNICDNDNDGNWAFDFSVTKTPEILGNQNPDNYSVQYFESQTDADLNQNPITLPYINQNNPQEIFARVDLTGSPNCFDTTSFFIAVFETPMPISINDQVFCDDGNDGDLSNGQTAVNLSMFNSLIMPTNTQNYTITYHSSLDGATNDTPLLPSNYYNQTPFNETIFVRVENNANPDCFSTTSFNLVVNPSPIANNAYMLQCDEDGFEDGITLFNLNEAITQITNNAPNLSVVFYDASNNELNPTNYTNTSNPEVIVAKVIDNTTNCYSTSQLTLEVSTTSLLDYNHPPVCDELGSEDGMNTFNLDTITTEIQIINGITLPITYYASLEDALIETNALSPNYTNTTPYFQTIFARAENNNGCYGISAVTLTVKPLPHLDDDETVFYCLNTFPQTITLSSGINGAANSHTYSWSNGAQTESIQINQPGSYTVTATTNDQCSKSRTITVEPSNTATIEDIQITDISSNNSITVLVSGEGTYQYALYLENELFANYQSSNHFSHLPPGIYTVEITDIKNNCGSITQEVSVIGYPKFFTPNGDGYNDFWNIFGASNTFQPSTEIIIFNRYGKRLKVLSPLDRGWDGTYNGELMPTDDYWFTVTLQDGRSFKSHFTLKR</sequence>
<dbReference type="eggNOG" id="COG3291">
    <property type="taxonomic scope" value="Bacteria"/>
</dbReference>
<evidence type="ECO:0000256" key="1">
    <source>
        <dbReference type="SAM" id="SignalP"/>
    </source>
</evidence>
<proteinExistence type="predicted"/>
<dbReference type="OrthoDB" id="9765926at2"/>
<dbReference type="RefSeq" id="WP_036121962.1">
    <property type="nucleotide sequence ID" value="NZ_BMET01000007.1"/>
</dbReference>
<keyword evidence="1" id="KW-0732">Signal</keyword>
<dbReference type="eggNOG" id="COG3386">
    <property type="taxonomic scope" value="Bacteria"/>
</dbReference>
<evidence type="ECO:0008006" key="4">
    <source>
        <dbReference type="Google" id="ProtNLM"/>
    </source>
</evidence>
<dbReference type="InterPro" id="IPR011045">
    <property type="entry name" value="N2O_reductase_N"/>
</dbReference>
<gene>
    <name evidence="2" type="ORF">IA57_08725</name>
</gene>
<dbReference type="SUPFAM" id="SSF50974">
    <property type="entry name" value="Nitrous oxide reductase, N-terminal domain"/>
    <property type="match status" value="1"/>
</dbReference>
<dbReference type="InterPro" id="IPR026341">
    <property type="entry name" value="T9SS_type_B"/>
</dbReference>
<dbReference type="STRING" id="1197477.IA57_08725"/>
<dbReference type="Proteomes" id="UP000028521">
    <property type="component" value="Unassembled WGS sequence"/>
</dbReference>
<dbReference type="NCBIfam" id="TIGR04131">
    <property type="entry name" value="Bac_Flav_CTERM"/>
    <property type="match status" value="1"/>
</dbReference>
<evidence type="ECO:0000313" key="3">
    <source>
        <dbReference type="Proteomes" id="UP000028521"/>
    </source>
</evidence>
<accession>A0A084TIL1</accession>
<name>A0A084TIL1_9FLAO</name>
<organism evidence="2 3">
    <name type="scientific">Mangrovimonas yunxiaonensis</name>
    <dbReference type="NCBI Taxonomy" id="1197477"/>
    <lineage>
        <taxon>Bacteria</taxon>
        <taxon>Pseudomonadati</taxon>
        <taxon>Bacteroidota</taxon>
        <taxon>Flavobacteriia</taxon>
        <taxon>Flavobacteriales</taxon>
        <taxon>Flavobacteriaceae</taxon>
        <taxon>Mangrovimonas</taxon>
    </lineage>
</organism>
<reference evidence="2 3" key="1">
    <citation type="journal article" date="2014" name="Genome Announc.">
        <title>Draft Genome Sequence of the Algicidal Bacterium Mangrovimonas yunxiaonensis Strain LY01.</title>
        <authorList>
            <person name="Li Y."/>
            <person name="Zhu H."/>
            <person name="Li C."/>
            <person name="Zhang H."/>
            <person name="Chen Z."/>
            <person name="Zheng W."/>
            <person name="Xu H."/>
            <person name="Zheng T."/>
        </authorList>
    </citation>
    <scope>NUCLEOTIDE SEQUENCE [LARGE SCALE GENOMIC DNA]</scope>
    <source>
        <strain evidence="2 3">LY01</strain>
    </source>
</reference>
<protein>
    <recommendedName>
        <fullName evidence="4">Ig-like domain-containing protein</fullName>
    </recommendedName>
</protein>
<feature type="signal peptide" evidence="1">
    <location>
        <begin position="1"/>
        <end position="19"/>
    </location>
</feature>
<dbReference type="EMBL" id="JPFK01000007">
    <property type="protein sequence ID" value="KFB00547.1"/>
    <property type="molecule type" value="Genomic_DNA"/>
</dbReference>
<feature type="chain" id="PRO_5001782649" description="Ig-like domain-containing protein" evidence="1">
    <location>
        <begin position="20"/>
        <end position="1096"/>
    </location>
</feature>
<keyword evidence="3" id="KW-1185">Reference proteome</keyword>
<dbReference type="Pfam" id="PF13585">
    <property type="entry name" value="CHU_C"/>
    <property type="match status" value="1"/>
</dbReference>
<reference evidence="3" key="2">
    <citation type="submission" date="2014-07" db="EMBL/GenBank/DDBJ databases">
        <title>Genome sequence of Mangrovimonas yunxiaonensis.</title>
        <authorList>
            <person name="Li Y."/>
            <person name="Zheng T."/>
        </authorList>
    </citation>
    <scope>NUCLEOTIDE SEQUENCE [LARGE SCALE GENOMIC DNA]</scope>
    <source>
        <strain evidence="3">LY01</strain>
    </source>
</reference>
<comment type="caution">
    <text evidence="2">The sequence shown here is derived from an EMBL/GenBank/DDBJ whole genome shotgun (WGS) entry which is preliminary data.</text>
</comment>
<dbReference type="AlphaFoldDB" id="A0A084TIL1"/>
<evidence type="ECO:0000313" key="2">
    <source>
        <dbReference type="EMBL" id="KFB00547.1"/>
    </source>
</evidence>